<evidence type="ECO:0000313" key="2">
    <source>
        <dbReference type="EMBL" id="ARF56583.1"/>
    </source>
</evidence>
<evidence type="ECO:0000313" key="3">
    <source>
        <dbReference type="Proteomes" id="UP000192726"/>
    </source>
</evidence>
<evidence type="ECO:0000259" key="1">
    <source>
        <dbReference type="Pfam" id="PF13649"/>
    </source>
</evidence>
<accession>A0A1V0TUM7</accession>
<organism evidence="2 3">
    <name type="scientific">Streptomyces gilvosporeus</name>
    <dbReference type="NCBI Taxonomy" id="553510"/>
    <lineage>
        <taxon>Bacteria</taxon>
        <taxon>Bacillati</taxon>
        <taxon>Actinomycetota</taxon>
        <taxon>Actinomycetes</taxon>
        <taxon>Kitasatosporales</taxon>
        <taxon>Streptomycetaceae</taxon>
        <taxon>Streptomyces</taxon>
    </lineage>
</organism>
<sequence>MRRERGRIGAEFDRRAATYDNSAMHRWQAHEAVRLAAPRPNTWVLDVATGTGLAAREAAALTGGDGRVVGVDLSPAMLRVATERSPGNCFYAVADAHQLPFGTDNFDLVMCVAGLPYLDAPAAMREWARVARPGAAIVFTVPRAEGVSVNHLMGRAAQAEGIDLPDLHAKLGTTHRLRELAGSLGLEVEDIHRIVWEDPEPLDDPAEIWQRALNYGFAEPLHTADRAARERARRRFIEQTEGHHPRQDLSLARFTLPTPA</sequence>
<dbReference type="InterPro" id="IPR029063">
    <property type="entry name" value="SAM-dependent_MTases_sf"/>
</dbReference>
<dbReference type="AlphaFoldDB" id="A0A1V0TUM7"/>
<feature type="domain" description="Methyltransferase" evidence="1">
    <location>
        <begin position="44"/>
        <end position="134"/>
    </location>
</feature>
<dbReference type="KEGG" id="sgv:B1H19_22565"/>
<dbReference type="InterPro" id="IPR041698">
    <property type="entry name" value="Methyltransf_25"/>
</dbReference>
<gene>
    <name evidence="2" type="ORF">B1H19_22565</name>
</gene>
<dbReference type="SUPFAM" id="SSF53335">
    <property type="entry name" value="S-adenosyl-L-methionine-dependent methyltransferases"/>
    <property type="match status" value="1"/>
</dbReference>
<dbReference type="OrthoDB" id="43862at2"/>
<dbReference type="EMBL" id="CP020569">
    <property type="protein sequence ID" value="ARF56583.1"/>
    <property type="molecule type" value="Genomic_DNA"/>
</dbReference>
<dbReference type="Proteomes" id="UP000192726">
    <property type="component" value="Chromosome"/>
</dbReference>
<dbReference type="STRING" id="553510.B1H19_22565"/>
<dbReference type="Pfam" id="PF13649">
    <property type="entry name" value="Methyltransf_25"/>
    <property type="match status" value="1"/>
</dbReference>
<reference evidence="2 3" key="1">
    <citation type="submission" date="2017-04" db="EMBL/GenBank/DDBJ databases">
        <title>Complete Genome Sequence of Streptomyces gilvosporeus F607, a Capable Producer of Natamycin.</title>
        <authorList>
            <person name="Zong G."/>
            <person name="Zhong C."/>
            <person name="Fu J."/>
            <person name="Qin R."/>
            <person name="Cao G."/>
        </authorList>
    </citation>
    <scope>NUCLEOTIDE SEQUENCE [LARGE SCALE GENOMIC DNA]</scope>
    <source>
        <strain evidence="2 3">F607</strain>
    </source>
</reference>
<dbReference type="CDD" id="cd02440">
    <property type="entry name" value="AdoMet_MTases"/>
    <property type="match status" value="1"/>
</dbReference>
<dbReference type="Gene3D" id="3.40.50.150">
    <property type="entry name" value="Vaccinia Virus protein VP39"/>
    <property type="match status" value="1"/>
</dbReference>
<dbReference type="RefSeq" id="WP_083106616.1">
    <property type="nucleotide sequence ID" value="NZ_CP020569.1"/>
</dbReference>
<dbReference type="GO" id="GO:0008168">
    <property type="term" value="F:methyltransferase activity"/>
    <property type="evidence" value="ECO:0007669"/>
    <property type="project" value="TreeGrafter"/>
</dbReference>
<dbReference type="PANTHER" id="PTHR43591">
    <property type="entry name" value="METHYLTRANSFERASE"/>
    <property type="match status" value="1"/>
</dbReference>
<dbReference type="PANTHER" id="PTHR43591:SF99">
    <property type="entry name" value="OS06G0646000 PROTEIN"/>
    <property type="match status" value="1"/>
</dbReference>
<name>A0A1V0TUM7_9ACTN</name>
<protein>
    <recommendedName>
        <fullName evidence="1">Methyltransferase domain-containing protein</fullName>
    </recommendedName>
</protein>
<keyword evidence="3" id="KW-1185">Reference proteome</keyword>
<proteinExistence type="predicted"/>